<sequence>MHYNTLLTAALCTTRLLRSYNLHHAFFGGFATTSLGCRRETKDLDILVQTNKATLTSLLNGNKDWLEVQQGRDDYVAYLWKGCGEANMVLVEFFFFKAGKDGMQQASFPQIQPFTHYKTSATLPLLSPWHLFLGKLSATAGREKETDLADLLFLLSLYPAEIERGLRSARLGSRNAVALGRMFTAKSSSAVLDRRDRVEVQQMLAGAGRKWPELRLALARVGVKGTRSGKQHPTACAPRALRLECGAVQRGLVC</sequence>
<organism evidence="1 2">
    <name type="scientific">Trichoglossum hirsutum</name>
    <dbReference type="NCBI Taxonomy" id="265104"/>
    <lineage>
        <taxon>Eukaryota</taxon>
        <taxon>Fungi</taxon>
        <taxon>Dikarya</taxon>
        <taxon>Ascomycota</taxon>
        <taxon>Pezizomycotina</taxon>
        <taxon>Geoglossomycetes</taxon>
        <taxon>Geoglossales</taxon>
        <taxon>Geoglossaceae</taxon>
        <taxon>Trichoglossum</taxon>
    </lineage>
</organism>
<dbReference type="EMBL" id="JAGHQM010001050">
    <property type="protein sequence ID" value="KAH0556658.1"/>
    <property type="molecule type" value="Genomic_DNA"/>
</dbReference>
<evidence type="ECO:0000313" key="2">
    <source>
        <dbReference type="Proteomes" id="UP000750711"/>
    </source>
</evidence>
<proteinExistence type="predicted"/>
<dbReference type="Proteomes" id="UP000750711">
    <property type="component" value="Unassembled WGS sequence"/>
</dbReference>
<protein>
    <submittedName>
        <fullName evidence="1">Uncharacterized protein</fullName>
    </submittedName>
</protein>
<evidence type="ECO:0000313" key="1">
    <source>
        <dbReference type="EMBL" id="KAH0556658.1"/>
    </source>
</evidence>
<keyword evidence="2" id="KW-1185">Reference proteome</keyword>
<accession>A0A9P8L922</accession>
<comment type="caution">
    <text evidence="1">The sequence shown here is derived from an EMBL/GenBank/DDBJ whole genome shotgun (WGS) entry which is preliminary data.</text>
</comment>
<name>A0A9P8L922_9PEZI</name>
<dbReference type="AlphaFoldDB" id="A0A9P8L922"/>
<reference evidence="1" key="1">
    <citation type="submission" date="2021-03" db="EMBL/GenBank/DDBJ databases">
        <title>Comparative genomics and phylogenomic investigation of the class Geoglossomycetes provide insights into ecological specialization and systematics.</title>
        <authorList>
            <person name="Melie T."/>
            <person name="Pirro S."/>
            <person name="Miller A.N."/>
            <person name="Quandt A."/>
        </authorList>
    </citation>
    <scope>NUCLEOTIDE SEQUENCE</scope>
    <source>
        <strain evidence="1">CAQ_001_2017</strain>
    </source>
</reference>
<gene>
    <name evidence="1" type="ORF">GP486_005538</name>
</gene>